<dbReference type="Pfam" id="PF01395">
    <property type="entry name" value="PBP_GOBP"/>
    <property type="match status" value="1"/>
</dbReference>
<dbReference type="Proteomes" id="UP000268350">
    <property type="component" value="Unassembled WGS sequence"/>
</dbReference>
<keyword evidence="3" id="KW-1185">Reference proteome</keyword>
<keyword evidence="1" id="KW-0732">Signal</keyword>
<evidence type="ECO:0000313" key="3">
    <source>
        <dbReference type="Proteomes" id="UP000268350"/>
    </source>
</evidence>
<accession>A0A3B0JS19</accession>
<dbReference type="OMA" id="CYHSCLY"/>
<dbReference type="InterPro" id="IPR006170">
    <property type="entry name" value="PBP/GOBP"/>
</dbReference>
<dbReference type="OrthoDB" id="7665616at2759"/>
<protein>
    <recommendedName>
        <fullName evidence="4">General odorant-binding protein 56a</fullName>
    </recommendedName>
</protein>
<sequence length="138" mass="14755">MNVNILAVVLCLGLALYEPVASQSAADLAAYKQKQDSCIKELNIGAAEAALLATDKEVANPSEAVKCYHSCLYKKLGLLTADSKPINDMIVKFAQQRFSSVPVDKLKSLLASCGATKAATTCDFVYTFEKCMVKGVKA</sequence>
<gene>
    <name evidence="2" type="ORF">DGUA_6G003303</name>
</gene>
<dbReference type="InterPro" id="IPR036728">
    <property type="entry name" value="PBP_GOBP_sf"/>
</dbReference>
<dbReference type="Gene3D" id="1.10.238.20">
    <property type="entry name" value="Pheromone/general odorant binding protein domain"/>
    <property type="match status" value="1"/>
</dbReference>
<organism evidence="2 3">
    <name type="scientific">Drosophila guanche</name>
    <name type="common">Fruit fly</name>
    <dbReference type="NCBI Taxonomy" id="7266"/>
    <lineage>
        <taxon>Eukaryota</taxon>
        <taxon>Metazoa</taxon>
        <taxon>Ecdysozoa</taxon>
        <taxon>Arthropoda</taxon>
        <taxon>Hexapoda</taxon>
        <taxon>Insecta</taxon>
        <taxon>Pterygota</taxon>
        <taxon>Neoptera</taxon>
        <taxon>Endopterygota</taxon>
        <taxon>Diptera</taxon>
        <taxon>Brachycera</taxon>
        <taxon>Muscomorpha</taxon>
        <taxon>Ephydroidea</taxon>
        <taxon>Drosophilidae</taxon>
        <taxon>Drosophila</taxon>
        <taxon>Sophophora</taxon>
    </lineage>
</organism>
<dbReference type="CDD" id="cd23992">
    <property type="entry name" value="PBP_GOBP"/>
    <property type="match status" value="1"/>
</dbReference>
<evidence type="ECO:0000256" key="1">
    <source>
        <dbReference type="SAM" id="SignalP"/>
    </source>
</evidence>
<dbReference type="SMART" id="SM00708">
    <property type="entry name" value="PhBP"/>
    <property type="match status" value="1"/>
</dbReference>
<evidence type="ECO:0008006" key="4">
    <source>
        <dbReference type="Google" id="ProtNLM"/>
    </source>
</evidence>
<feature type="chain" id="PRO_5017202736" description="General odorant-binding protein 56a" evidence="1">
    <location>
        <begin position="23"/>
        <end position="138"/>
    </location>
</feature>
<reference evidence="3" key="1">
    <citation type="submission" date="2018-01" db="EMBL/GenBank/DDBJ databases">
        <authorList>
            <person name="Alioto T."/>
            <person name="Alioto T."/>
        </authorList>
    </citation>
    <scope>NUCLEOTIDE SEQUENCE [LARGE SCALE GENOMIC DNA]</scope>
</reference>
<evidence type="ECO:0000313" key="2">
    <source>
        <dbReference type="EMBL" id="SPP75491.1"/>
    </source>
</evidence>
<dbReference type="GO" id="GO:0005549">
    <property type="term" value="F:odorant binding"/>
    <property type="evidence" value="ECO:0007669"/>
    <property type="project" value="InterPro"/>
</dbReference>
<dbReference type="AlphaFoldDB" id="A0A3B0JS19"/>
<feature type="signal peptide" evidence="1">
    <location>
        <begin position="1"/>
        <end position="22"/>
    </location>
</feature>
<name>A0A3B0JS19_DROGU</name>
<dbReference type="EMBL" id="OUUW01000001">
    <property type="protein sequence ID" value="SPP75491.1"/>
    <property type="molecule type" value="Genomic_DNA"/>
</dbReference>
<proteinExistence type="predicted"/>
<dbReference type="SUPFAM" id="SSF47565">
    <property type="entry name" value="Insect pheromone/odorant-binding proteins"/>
    <property type="match status" value="1"/>
</dbReference>